<dbReference type="AlphaFoldDB" id="A0A8K0X4G3"/>
<dbReference type="PANTHER" id="PTHR38166">
    <property type="entry name" value="C2H2-TYPE DOMAIN-CONTAINING PROTEIN-RELATED"/>
    <property type="match status" value="1"/>
</dbReference>
<sequence>MRTGRTSLHISPARHCNITPVVEQDPFVTFGFRAILYVGVWFIAANARRAPPEIPPEASFPISTEARGCLSTLLPQKRKRQVEDVGSREHEDALSTGSKQLDRSMVKRGRASSGDLSCPFATRTPERHNECRGIQLNNIGAVARHLRALHRQPPYCPTCWATFTSDAERDGHIRRLKCVLAKQTPIEGLTLRQARRLGRFVDNTDSSMRTWNQLFRIAFPNDKPSRVPRGRQGIR</sequence>
<accession>A0A8K0X4G3</accession>
<feature type="region of interest" description="Disordered" evidence="1">
    <location>
        <begin position="80"/>
        <end position="110"/>
    </location>
</feature>
<protein>
    <recommendedName>
        <fullName evidence="4">C2H2-type domain-containing protein</fullName>
    </recommendedName>
</protein>
<evidence type="ECO:0000313" key="3">
    <source>
        <dbReference type="Proteomes" id="UP000813385"/>
    </source>
</evidence>
<dbReference type="OrthoDB" id="5241264at2759"/>
<evidence type="ECO:0008006" key="4">
    <source>
        <dbReference type="Google" id="ProtNLM"/>
    </source>
</evidence>
<comment type="caution">
    <text evidence="2">The sequence shown here is derived from an EMBL/GenBank/DDBJ whole genome shotgun (WGS) entry which is preliminary data.</text>
</comment>
<reference evidence="2" key="1">
    <citation type="journal article" date="2021" name="Nat. Commun.">
        <title>Genetic determinants of endophytism in the Arabidopsis root mycobiome.</title>
        <authorList>
            <person name="Mesny F."/>
            <person name="Miyauchi S."/>
            <person name="Thiergart T."/>
            <person name="Pickel B."/>
            <person name="Atanasova L."/>
            <person name="Karlsson M."/>
            <person name="Huettel B."/>
            <person name="Barry K.W."/>
            <person name="Haridas S."/>
            <person name="Chen C."/>
            <person name="Bauer D."/>
            <person name="Andreopoulos W."/>
            <person name="Pangilinan J."/>
            <person name="LaButti K."/>
            <person name="Riley R."/>
            <person name="Lipzen A."/>
            <person name="Clum A."/>
            <person name="Drula E."/>
            <person name="Henrissat B."/>
            <person name="Kohler A."/>
            <person name="Grigoriev I.V."/>
            <person name="Martin F.M."/>
            <person name="Hacquard S."/>
        </authorList>
    </citation>
    <scope>NUCLEOTIDE SEQUENCE</scope>
    <source>
        <strain evidence="2">MPI-CAGE-AT-0016</strain>
    </source>
</reference>
<evidence type="ECO:0000313" key="2">
    <source>
        <dbReference type="EMBL" id="KAH7363179.1"/>
    </source>
</evidence>
<evidence type="ECO:0000256" key="1">
    <source>
        <dbReference type="SAM" id="MobiDB-lite"/>
    </source>
</evidence>
<dbReference type="EMBL" id="JAGPXD010000003">
    <property type="protein sequence ID" value="KAH7363179.1"/>
    <property type="molecule type" value="Genomic_DNA"/>
</dbReference>
<name>A0A8K0X4G3_9PEZI</name>
<organism evidence="2 3">
    <name type="scientific">Plectosphaerella cucumerina</name>
    <dbReference type="NCBI Taxonomy" id="40658"/>
    <lineage>
        <taxon>Eukaryota</taxon>
        <taxon>Fungi</taxon>
        <taxon>Dikarya</taxon>
        <taxon>Ascomycota</taxon>
        <taxon>Pezizomycotina</taxon>
        <taxon>Sordariomycetes</taxon>
        <taxon>Hypocreomycetidae</taxon>
        <taxon>Glomerellales</taxon>
        <taxon>Plectosphaerellaceae</taxon>
        <taxon>Plectosphaerella</taxon>
    </lineage>
</organism>
<feature type="compositionally biased region" description="Basic and acidic residues" evidence="1">
    <location>
        <begin position="81"/>
        <end position="93"/>
    </location>
</feature>
<dbReference type="Proteomes" id="UP000813385">
    <property type="component" value="Unassembled WGS sequence"/>
</dbReference>
<keyword evidence="3" id="KW-1185">Reference proteome</keyword>
<dbReference type="PANTHER" id="PTHR38166:SF1">
    <property type="entry name" value="C2H2-TYPE DOMAIN-CONTAINING PROTEIN"/>
    <property type="match status" value="1"/>
</dbReference>
<gene>
    <name evidence="2" type="ORF">B0T11DRAFT_91910</name>
</gene>
<proteinExistence type="predicted"/>